<keyword evidence="2" id="KW-1185">Reference proteome</keyword>
<accession>A0A8H7VZA2</accession>
<reference evidence="1" key="1">
    <citation type="submission" date="2021-01" db="EMBL/GenBank/DDBJ databases">
        <title>Metabolic potential, ecology and presence of endohyphal bacteria is reflected in genomic diversity of Mucoromycotina.</title>
        <authorList>
            <person name="Muszewska A."/>
            <person name="Okrasinska A."/>
            <person name="Steczkiewicz K."/>
            <person name="Drgas O."/>
            <person name="Orlowska M."/>
            <person name="Perlinska-Lenart U."/>
            <person name="Aleksandrzak-Piekarczyk T."/>
            <person name="Szatraj K."/>
            <person name="Zielenkiewicz U."/>
            <person name="Pilsyk S."/>
            <person name="Malc E."/>
            <person name="Mieczkowski P."/>
            <person name="Kruszewska J.S."/>
            <person name="Biernat P."/>
            <person name="Pawlowska J."/>
        </authorList>
    </citation>
    <scope>NUCLEOTIDE SEQUENCE</scope>
    <source>
        <strain evidence="1">WA0000018081</strain>
    </source>
</reference>
<comment type="caution">
    <text evidence="1">The sequence shown here is derived from an EMBL/GenBank/DDBJ whole genome shotgun (WGS) entry which is preliminary data.</text>
</comment>
<gene>
    <name evidence="1" type="ORF">INT48_001986</name>
</gene>
<evidence type="ECO:0000313" key="2">
    <source>
        <dbReference type="Proteomes" id="UP000613177"/>
    </source>
</evidence>
<sequence length="120" mass="13533">MTSKATQEYRLSFITLISQLSEIEKKGQEFFDKIEKSVFTSYEPSEAQADFEELMSSLQTLETHARSCGLLSISGQTTVETTRNLATRNAETLQAVDVFFQEKNRLLMNIRAATNAVSLK</sequence>
<dbReference type="EMBL" id="JAEPRE010000011">
    <property type="protein sequence ID" value="KAG2236917.1"/>
    <property type="molecule type" value="Genomic_DNA"/>
</dbReference>
<name>A0A8H7VZA2_9FUNG</name>
<dbReference type="Proteomes" id="UP000613177">
    <property type="component" value="Unassembled WGS sequence"/>
</dbReference>
<protein>
    <submittedName>
        <fullName evidence="1">Uncharacterized protein</fullName>
    </submittedName>
</protein>
<evidence type="ECO:0000313" key="1">
    <source>
        <dbReference type="EMBL" id="KAG2236917.1"/>
    </source>
</evidence>
<dbReference type="AlphaFoldDB" id="A0A8H7VZA2"/>
<proteinExistence type="predicted"/>
<organism evidence="1 2">
    <name type="scientific">Thamnidium elegans</name>
    <dbReference type="NCBI Taxonomy" id="101142"/>
    <lineage>
        <taxon>Eukaryota</taxon>
        <taxon>Fungi</taxon>
        <taxon>Fungi incertae sedis</taxon>
        <taxon>Mucoromycota</taxon>
        <taxon>Mucoromycotina</taxon>
        <taxon>Mucoromycetes</taxon>
        <taxon>Mucorales</taxon>
        <taxon>Mucorineae</taxon>
        <taxon>Mucoraceae</taxon>
        <taxon>Thamnidium</taxon>
    </lineage>
</organism>